<evidence type="ECO:0000313" key="1">
    <source>
        <dbReference type="EMBL" id="CAB4198200.1"/>
    </source>
</evidence>
<dbReference type="EMBL" id="LR797257">
    <property type="protein sequence ID" value="CAB4198200.1"/>
    <property type="molecule type" value="Genomic_DNA"/>
</dbReference>
<organism evidence="1">
    <name type="scientific">uncultured Caudovirales phage</name>
    <dbReference type="NCBI Taxonomy" id="2100421"/>
    <lineage>
        <taxon>Viruses</taxon>
        <taxon>Duplodnaviria</taxon>
        <taxon>Heunggongvirae</taxon>
        <taxon>Uroviricota</taxon>
        <taxon>Caudoviricetes</taxon>
        <taxon>Peduoviridae</taxon>
        <taxon>Maltschvirus</taxon>
        <taxon>Maltschvirus maltsch</taxon>
    </lineage>
</organism>
<accession>A0A6J5RL55</accession>
<proteinExistence type="predicted"/>
<gene>
    <name evidence="1" type="ORF">UFOVP1311_59</name>
</gene>
<name>A0A6J5RL55_9CAUD</name>
<sequence>MQRKIFISCSGSSLDEEYTRLVFDLEKYAKLQKRSKSNLIKLILTEYFKDKNL</sequence>
<reference evidence="1" key="1">
    <citation type="submission" date="2020-05" db="EMBL/GenBank/DDBJ databases">
        <authorList>
            <person name="Chiriac C."/>
            <person name="Salcher M."/>
            <person name="Ghai R."/>
            <person name="Kavagutti S V."/>
        </authorList>
    </citation>
    <scope>NUCLEOTIDE SEQUENCE</scope>
</reference>
<protein>
    <submittedName>
        <fullName evidence="1">Uncharacterized protein</fullName>
    </submittedName>
</protein>